<sequence length="142" mass="16470">MKVKVVCRKLYDYVQYDLKEIAFPSLLRDPPHIKKPRKLTWHERFLVLLFSNFSSALRDIGPDLRPNDYKKDDGTEGKMEIRVGVQRLRPALQRLYVTTASACRDALKSFLEGYQEGIQQIMEEKEDSSKAQQEGCTDKNST</sequence>
<reference evidence="2 3" key="1">
    <citation type="submission" date="2019-07" db="EMBL/GenBank/DDBJ databases">
        <title>WGS assembly of Gossypium tomentosum.</title>
        <authorList>
            <person name="Chen Z.J."/>
            <person name="Sreedasyam A."/>
            <person name="Ando A."/>
            <person name="Song Q."/>
            <person name="De L."/>
            <person name="Hulse-Kemp A."/>
            <person name="Ding M."/>
            <person name="Ye W."/>
            <person name="Kirkbride R."/>
            <person name="Jenkins J."/>
            <person name="Plott C."/>
            <person name="Lovell J."/>
            <person name="Lin Y.-M."/>
            <person name="Vaughn R."/>
            <person name="Liu B."/>
            <person name="Li W."/>
            <person name="Simpson S."/>
            <person name="Scheffler B."/>
            <person name="Saski C."/>
            <person name="Grover C."/>
            <person name="Hu G."/>
            <person name="Conover J."/>
            <person name="Carlson J."/>
            <person name="Shu S."/>
            <person name="Boston L."/>
            <person name="Williams M."/>
            <person name="Peterson D."/>
            <person name="Mcgee K."/>
            <person name="Jones D."/>
            <person name="Wendel J."/>
            <person name="Stelly D."/>
            <person name="Grimwood J."/>
            <person name="Schmutz J."/>
        </authorList>
    </citation>
    <scope>NUCLEOTIDE SEQUENCE [LARGE SCALE GENOMIC DNA]</scope>
    <source>
        <strain evidence="2">7179.01</strain>
    </source>
</reference>
<dbReference type="Proteomes" id="UP000322667">
    <property type="component" value="Chromosome D02"/>
</dbReference>
<name>A0A5D2LSD8_GOSTO</name>
<protein>
    <submittedName>
        <fullName evidence="2">Uncharacterized protein</fullName>
    </submittedName>
</protein>
<proteinExistence type="predicted"/>
<evidence type="ECO:0000313" key="2">
    <source>
        <dbReference type="EMBL" id="TYH81653.1"/>
    </source>
</evidence>
<organism evidence="2 3">
    <name type="scientific">Gossypium tomentosum</name>
    <name type="common">Hawaiian cotton</name>
    <name type="synonym">Gossypium sandvicense</name>
    <dbReference type="NCBI Taxonomy" id="34277"/>
    <lineage>
        <taxon>Eukaryota</taxon>
        <taxon>Viridiplantae</taxon>
        <taxon>Streptophyta</taxon>
        <taxon>Embryophyta</taxon>
        <taxon>Tracheophyta</taxon>
        <taxon>Spermatophyta</taxon>
        <taxon>Magnoliopsida</taxon>
        <taxon>eudicotyledons</taxon>
        <taxon>Gunneridae</taxon>
        <taxon>Pentapetalae</taxon>
        <taxon>rosids</taxon>
        <taxon>malvids</taxon>
        <taxon>Malvales</taxon>
        <taxon>Malvaceae</taxon>
        <taxon>Malvoideae</taxon>
        <taxon>Gossypium</taxon>
    </lineage>
</organism>
<evidence type="ECO:0000313" key="3">
    <source>
        <dbReference type="Proteomes" id="UP000322667"/>
    </source>
</evidence>
<feature type="compositionally biased region" description="Polar residues" evidence="1">
    <location>
        <begin position="130"/>
        <end position="142"/>
    </location>
</feature>
<accession>A0A5D2LSD8</accession>
<evidence type="ECO:0000256" key="1">
    <source>
        <dbReference type="SAM" id="MobiDB-lite"/>
    </source>
</evidence>
<keyword evidence="3" id="KW-1185">Reference proteome</keyword>
<dbReference type="AlphaFoldDB" id="A0A5D2LSD8"/>
<dbReference type="PANTHER" id="PTHR36064">
    <property type="entry name" value="EMBRYO DEFECTIVE 2735"/>
    <property type="match status" value="1"/>
</dbReference>
<dbReference type="EMBL" id="CM017624">
    <property type="protein sequence ID" value="TYH81653.1"/>
    <property type="molecule type" value="Genomic_DNA"/>
</dbReference>
<feature type="region of interest" description="Disordered" evidence="1">
    <location>
        <begin position="123"/>
        <end position="142"/>
    </location>
</feature>
<gene>
    <name evidence="2" type="ORF">ES332_D02G000600v1</name>
</gene>